<dbReference type="STRING" id="74649.A0A2P6P7L3"/>
<evidence type="ECO:0000313" key="1">
    <source>
        <dbReference type="EMBL" id="PRQ17918.1"/>
    </source>
</evidence>
<proteinExistence type="predicted"/>
<gene>
    <name evidence="1" type="ORF">RchiOBHm_Chr7g0200211</name>
</gene>
<evidence type="ECO:0000313" key="2">
    <source>
        <dbReference type="Proteomes" id="UP000238479"/>
    </source>
</evidence>
<keyword evidence="1" id="KW-0808">Transferase</keyword>
<keyword evidence="1" id="KW-0723">Serine/threonine-protein kinase</keyword>
<accession>A0A2P6P7L3</accession>
<dbReference type="Proteomes" id="UP000238479">
    <property type="component" value="Chromosome 7"/>
</dbReference>
<reference evidence="1 2" key="1">
    <citation type="journal article" date="2018" name="Nat. Genet.">
        <title>The Rosa genome provides new insights in the design of modern roses.</title>
        <authorList>
            <person name="Bendahmane M."/>
        </authorList>
    </citation>
    <scope>NUCLEOTIDE SEQUENCE [LARGE SCALE GENOMIC DNA]</scope>
    <source>
        <strain evidence="2">cv. Old Blush</strain>
    </source>
</reference>
<dbReference type="Gene3D" id="1.10.510.10">
    <property type="entry name" value="Transferase(Phosphotransferase) domain 1"/>
    <property type="match status" value="1"/>
</dbReference>
<keyword evidence="1" id="KW-0418">Kinase</keyword>
<keyword evidence="2" id="KW-1185">Reference proteome</keyword>
<name>A0A2P6P7L3_ROSCH</name>
<dbReference type="GO" id="GO:0004674">
    <property type="term" value="F:protein serine/threonine kinase activity"/>
    <property type="evidence" value="ECO:0007669"/>
    <property type="project" value="UniProtKB-KW"/>
</dbReference>
<dbReference type="EMBL" id="PDCK01000045">
    <property type="protein sequence ID" value="PRQ17918.1"/>
    <property type="molecule type" value="Genomic_DNA"/>
</dbReference>
<organism evidence="1 2">
    <name type="scientific">Rosa chinensis</name>
    <name type="common">China rose</name>
    <dbReference type="NCBI Taxonomy" id="74649"/>
    <lineage>
        <taxon>Eukaryota</taxon>
        <taxon>Viridiplantae</taxon>
        <taxon>Streptophyta</taxon>
        <taxon>Embryophyta</taxon>
        <taxon>Tracheophyta</taxon>
        <taxon>Spermatophyta</taxon>
        <taxon>Magnoliopsida</taxon>
        <taxon>eudicotyledons</taxon>
        <taxon>Gunneridae</taxon>
        <taxon>Pentapetalae</taxon>
        <taxon>rosids</taxon>
        <taxon>fabids</taxon>
        <taxon>Rosales</taxon>
        <taxon>Rosaceae</taxon>
        <taxon>Rosoideae</taxon>
        <taxon>Rosoideae incertae sedis</taxon>
        <taxon>Rosa</taxon>
    </lineage>
</organism>
<dbReference type="AlphaFoldDB" id="A0A2P6P7L3"/>
<sequence>MEMVKHYIPNHHCTCRGKLNLSQRKTWQECSWKYQRVSSEYSIGMEVSTSGDIYSYEILLFEMLIGKRLTDDMFKDGLNLHKLVR</sequence>
<dbReference type="EC" id="2.7.11.1" evidence="1"/>
<dbReference type="Gramene" id="PRQ17918">
    <property type="protein sequence ID" value="PRQ17918"/>
    <property type="gene ID" value="RchiOBHm_Chr7g0200211"/>
</dbReference>
<comment type="caution">
    <text evidence="1">The sequence shown here is derived from an EMBL/GenBank/DDBJ whole genome shotgun (WGS) entry which is preliminary data.</text>
</comment>
<protein>
    <submittedName>
        <fullName evidence="1">Putative non-specific serine/threonine protein kinase</fullName>
        <ecNumber evidence="1">2.7.11.1</ecNumber>
    </submittedName>
</protein>